<comment type="similarity">
    <text evidence="11">Belongs to the ligand-gated ion channel (TC 1.A.9) family.</text>
</comment>
<keyword evidence="5 11" id="KW-0812">Transmembrane</keyword>
<evidence type="ECO:0000259" key="14">
    <source>
        <dbReference type="Pfam" id="PF02932"/>
    </source>
</evidence>
<comment type="caution">
    <text evidence="15">The sequence shown here is derived from an EMBL/GenBank/DDBJ whole genome shotgun (WGS) entry which is preliminary data.</text>
</comment>
<feature type="compositionally biased region" description="Polar residues" evidence="12">
    <location>
        <begin position="842"/>
        <end position="853"/>
    </location>
</feature>
<dbReference type="STRING" id="6832.A0A553P8H2"/>
<keyword evidence="7 11" id="KW-1133">Transmembrane helix</keyword>
<dbReference type="CDD" id="cd19007">
    <property type="entry name" value="LGIC_ECD_GABAR_GRD-like"/>
    <property type="match status" value="1"/>
</dbReference>
<evidence type="ECO:0000256" key="10">
    <source>
        <dbReference type="ARBA" id="ARBA00023303"/>
    </source>
</evidence>
<feature type="region of interest" description="Disordered" evidence="12">
    <location>
        <begin position="814"/>
        <end position="853"/>
    </location>
</feature>
<accession>A0A553P8H2</accession>
<name>A0A553P8H2_TIGCA</name>
<dbReference type="Gene3D" id="1.20.58.390">
    <property type="entry name" value="Neurotransmitter-gated ion-channel transmembrane domain"/>
    <property type="match status" value="2"/>
</dbReference>
<dbReference type="EMBL" id="VCGU01000007">
    <property type="protein sequence ID" value="TRY73995.1"/>
    <property type="molecule type" value="Genomic_DNA"/>
</dbReference>
<keyword evidence="3 11" id="KW-0813">Transport</keyword>
<dbReference type="InterPro" id="IPR006029">
    <property type="entry name" value="Neurotrans-gated_channel_TM"/>
</dbReference>
<dbReference type="PANTHER" id="PTHR18945">
    <property type="entry name" value="NEUROTRANSMITTER GATED ION CHANNEL"/>
    <property type="match status" value="1"/>
</dbReference>
<evidence type="ECO:0000256" key="11">
    <source>
        <dbReference type="RuleBase" id="RU000687"/>
    </source>
</evidence>
<evidence type="ECO:0000259" key="13">
    <source>
        <dbReference type="Pfam" id="PF02931"/>
    </source>
</evidence>
<dbReference type="SUPFAM" id="SSF63712">
    <property type="entry name" value="Nicotinic receptor ligand binding domain-like"/>
    <property type="match status" value="2"/>
</dbReference>
<dbReference type="InterPro" id="IPR038050">
    <property type="entry name" value="Neuro_actylchol_rec"/>
</dbReference>
<evidence type="ECO:0000256" key="5">
    <source>
        <dbReference type="ARBA" id="ARBA00022692"/>
    </source>
</evidence>
<evidence type="ECO:0008006" key="17">
    <source>
        <dbReference type="Google" id="ProtNLM"/>
    </source>
</evidence>
<keyword evidence="16" id="KW-1185">Reference proteome</keyword>
<dbReference type="GO" id="GO:0099095">
    <property type="term" value="F:ligand-gated monoatomic anion channel activity"/>
    <property type="evidence" value="ECO:0007669"/>
    <property type="project" value="UniProtKB-ARBA"/>
</dbReference>
<comment type="subcellular location">
    <subcellularLocation>
        <location evidence="2">Cell membrane</location>
    </subcellularLocation>
    <subcellularLocation>
        <location evidence="1">Membrane</location>
        <topology evidence="1">Multi-pass membrane protein</topology>
    </subcellularLocation>
</comment>
<dbReference type="GO" id="GO:0004888">
    <property type="term" value="F:transmembrane signaling receptor activity"/>
    <property type="evidence" value="ECO:0007669"/>
    <property type="project" value="InterPro"/>
</dbReference>
<evidence type="ECO:0000256" key="3">
    <source>
        <dbReference type="ARBA" id="ARBA00022448"/>
    </source>
</evidence>
<dbReference type="PRINTS" id="PR00253">
    <property type="entry name" value="GABAARECEPTR"/>
</dbReference>
<sequence>MGSLVGISHGYLTLGILVFVTRIPIQALDFQDKVSRFGRVLLSNGNDSQTMAQYATQATPAAKSRNNEAPSSVRKIPYAPTKPRNYNQTADNVTFLLDNLLKDYDNSLRPNIGGEPLMVEINMQVRSMGPISEVDMIVLTIMNTTVDEYAHIIQHPVVVGLSIIFLSITILMGNPLLAFVFWYENRSGNARKTVINLLTGTLSLTAMMTNNIIIVMMIRRTFFGPMAHDESVAFNVFLRAWGIIGFLVFNEILIMRFLFLCQILRVGALHDEFLATFLLLLNLLFSFLNSLLDLMIKGWYNEAHLLSIGIHPGKLDPNKYSAYPTTRILHALIGISIINHLFLMMFLLTHVKIKDWRRRRVTRGTHSYSMDCYFRQSWVDRRLAFSGRKNLALSIEMLRKIWKPDTYIYNGRKSYLHTITTPNKFMRLFPNGRVLYSQRLTIKASCQMDLSDFPMDKQKCPLQIGSFGYTINDVIYQWTAGRGVNIASDMKLSQFDLISTPTGNSTTFLNKGRHSTLVVGFHLQRHMGNFVIQVYGPCVLLVVISWVSFWLNREATSDRISLGVTTVLTMTFLGLEARTDLPQVAYATALDYFVFVSFMSIFATVTQFAVVHYFTKVGSGEYYLEELEETFCALEMKHDADEDQDPNDEEFNDYGEDEVLIGDHNQHPSGMYHHYRDHNGQKKTQYMEEISLIGNSYISANSEPKINEFQTPDPEEYLEQTFLHHNHYHTSTPNFQDAAYRTLPAIGNHSNSSFLTPTPPPPPLAVKSRPVLTFQDDIENSSSASKEKNYLNHHPYGTFYYSKKNGRCGKRATASHTLRKSQSMISKGSYHTMPNGRRRTKGQNGTQSISTLGRSVSSTSNLINAGSKDGNWNSGEPSDLEQCGCKRCVTRALTNTEKALNSVSRIEKISRVVFPLSFFVINLFYWYKYLNHSERIDLSFETD</sequence>
<evidence type="ECO:0000256" key="7">
    <source>
        <dbReference type="ARBA" id="ARBA00022989"/>
    </source>
</evidence>
<feature type="transmembrane region" description="Helical" evidence="11">
    <location>
        <begin position="328"/>
        <end position="351"/>
    </location>
</feature>
<dbReference type="PRINTS" id="PR00252">
    <property type="entry name" value="NRIONCHANNEL"/>
</dbReference>
<dbReference type="Gene3D" id="2.70.170.10">
    <property type="entry name" value="Neurotransmitter-gated ion-channel ligand-binding domain"/>
    <property type="match status" value="2"/>
</dbReference>
<evidence type="ECO:0000256" key="6">
    <source>
        <dbReference type="ARBA" id="ARBA00022729"/>
    </source>
</evidence>
<dbReference type="SUPFAM" id="SSF90112">
    <property type="entry name" value="Neurotransmitter-gated ion-channel transmembrane pore"/>
    <property type="match status" value="1"/>
</dbReference>
<dbReference type="Proteomes" id="UP000318571">
    <property type="component" value="Chromosome 3"/>
</dbReference>
<feature type="transmembrane region" description="Helical" evidence="11">
    <location>
        <begin position="592"/>
        <end position="614"/>
    </location>
</feature>
<organism evidence="15 16">
    <name type="scientific">Tigriopus californicus</name>
    <name type="common">Marine copepod</name>
    <dbReference type="NCBI Taxonomy" id="6832"/>
    <lineage>
        <taxon>Eukaryota</taxon>
        <taxon>Metazoa</taxon>
        <taxon>Ecdysozoa</taxon>
        <taxon>Arthropoda</taxon>
        <taxon>Crustacea</taxon>
        <taxon>Multicrustacea</taxon>
        <taxon>Hexanauplia</taxon>
        <taxon>Copepoda</taxon>
        <taxon>Harpacticoida</taxon>
        <taxon>Harpacticidae</taxon>
        <taxon>Tigriopus</taxon>
    </lineage>
</organism>
<feature type="domain" description="Neurotransmitter-gated ion-channel transmembrane" evidence="14">
    <location>
        <begin position="535"/>
        <end position="688"/>
    </location>
</feature>
<feature type="compositionally biased region" description="Polar residues" evidence="12">
    <location>
        <begin position="814"/>
        <end position="826"/>
    </location>
</feature>
<evidence type="ECO:0000313" key="16">
    <source>
        <dbReference type="Proteomes" id="UP000318571"/>
    </source>
</evidence>
<gene>
    <name evidence="15" type="ORF">TCAL_06030</name>
</gene>
<evidence type="ECO:0000256" key="8">
    <source>
        <dbReference type="ARBA" id="ARBA00023065"/>
    </source>
</evidence>
<dbReference type="OMA" id="CALEMKH"/>
<dbReference type="CDD" id="cd19049">
    <property type="entry name" value="LGIC_TM_anion"/>
    <property type="match status" value="1"/>
</dbReference>
<dbReference type="GO" id="GO:0005230">
    <property type="term" value="F:extracellular ligand-gated monoatomic ion channel activity"/>
    <property type="evidence" value="ECO:0007669"/>
    <property type="project" value="InterPro"/>
</dbReference>
<dbReference type="GO" id="GO:0005886">
    <property type="term" value="C:plasma membrane"/>
    <property type="evidence" value="ECO:0007669"/>
    <property type="project" value="UniProtKB-SubCell"/>
</dbReference>
<evidence type="ECO:0000256" key="1">
    <source>
        <dbReference type="ARBA" id="ARBA00004141"/>
    </source>
</evidence>
<dbReference type="Pfam" id="PF02931">
    <property type="entry name" value="Neur_chan_LBD"/>
    <property type="match status" value="1"/>
</dbReference>
<keyword evidence="4" id="KW-1003">Cell membrane</keyword>
<comment type="caution">
    <text evidence="11">Lacks conserved residue(s) required for the propagation of feature annotation.</text>
</comment>
<dbReference type="InterPro" id="IPR006028">
    <property type="entry name" value="GABAA/Glycine_rcpt"/>
</dbReference>
<keyword evidence="10 11" id="KW-0407">Ion channel</keyword>
<evidence type="ECO:0000256" key="12">
    <source>
        <dbReference type="SAM" id="MobiDB-lite"/>
    </source>
</evidence>
<feature type="region of interest" description="Disordered" evidence="12">
    <location>
        <begin position="59"/>
        <end position="81"/>
    </location>
</feature>
<keyword evidence="9 11" id="KW-0472">Membrane</keyword>
<dbReference type="InterPro" id="IPR036734">
    <property type="entry name" value="Neur_chan_lig-bd_sf"/>
</dbReference>
<protein>
    <recommendedName>
        <fullName evidence="17">Neurotransmitter-gated ion-channel transmembrane domain-containing protein</fullName>
    </recommendedName>
</protein>
<dbReference type="AlphaFoldDB" id="A0A553P8H2"/>
<evidence type="ECO:0000256" key="2">
    <source>
        <dbReference type="ARBA" id="ARBA00004236"/>
    </source>
</evidence>
<dbReference type="InterPro" id="IPR006201">
    <property type="entry name" value="Neur_channel"/>
</dbReference>
<keyword evidence="8 11" id="KW-0406">Ion transport</keyword>
<dbReference type="InterPro" id="IPR036719">
    <property type="entry name" value="Neuro-gated_channel_TM_sf"/>
</dbReference>
<evidence type="ECO:0000256" key="4">
    <source>
        <dbReference type="ARBA" id="ARBA00022475"/>
    </source>
</evidence>
<feature type="domain" description="Neurotransmitter-gated ion-channel ligand-binding" evidence="13">
    <location>
        <begin position="362"/>
        <end position="526"/>
    </location>
</feature>
<feature type="transmembrane region" description="Helical" evidence="11">
    <location>
        <begin position="238"/>
        <end position="261"/>
    </location>
</feature>
<dbReference type="PROSITE" id="PS00236">
    <property type="entry name" value="NEUROTR_ION_CHANNEL"/>
    <property type="match status" value="1"/>
</dbReference>
<feature type="transmembrane region" description="Helical" evidence="11">
    <location>
        <begin position="194"/>
        <end position="218"/>
    </location>
</feature>
<dbReference type="FunFam" id="2.70.170.10:FF:000045">
    <property type="entry name" value="Predicted protein"/>
    <property type="match status" value="1"/>
</dbReference>
<feature type="transmembrane region" description="Helical" evidence="11">
    <location>
        <begin position="273"/>
        <end position="292"/>
    </location>
</feature>
<evidence type="ECO:0000256" key="9">
    <source>
        <dbReference type="ARBA" id="ARBA00023136"/>
    </source>
</evidence>
<proteinExistence type="inferred from homology"/>
<feature type="transmembrane region" description="Helical" evidence="11">
    <location>
        <begin position="157"/>
        <end position="182"/>
    </location>
</feature>
<keyword evidence="6" id="KW-0732">Signal</keyword>
<reference evidence="15 16" key="1">
    <citation type="journal article" date="2018" name="Nat. Ecol. Evol.">
        <title>Genomic signatures of mitonuclear coevolution across populations of Tigriopus californicus.</title>
        <authorList>
            <person name="Barreto F.S."/>
            <person name="Watson E.T."/>
            <person name="Lima T.G."/>
            <person name="Willett C.S."/>
            <person name="Edmands S."/>
            <person name="Li W."/>
            <person name="Burton R.S."/>
        </authorList>
    </citation>
    <scope>NUCLEOTIDE SEQUENCE [LARGE SCALE GENOMIC DNA]</scope>
    <source>
        <strain evidence="15 16">San Diego</strain>
    </source>
</reference>
<dbReference type="InterPro" id="IPR006202">
    <property type="entry name" value="Neur_chan_lig-bd"/>
</dbReference>
<evidence type="ECO:0000313" key="15">
    <source>
        <dbReference type="EMBL" id="TRY73995.1"/>
    </source>
</evidence>
<feature type="transmembrane region" description="Helical" evidence="11">
    <location>
        <begin position="530"/>
        <end position="551"/>
    </location>
</feature>
<dbReference type="Pfam" id="PF02932">
    <property type="entry name" value="Neur_chan_memb"/>
    <property type="match status" value="1"/>
</dbReference>
<dbReference type="InterPro" id="IPR018000">
    <property type="entry name" value="Neurotransmitter_ion_chnl_CS"/>
</dbReference>
<dbReference type="GO" id="GO:0005254">
    <property type="term" value="F:chloride channel activity"/>
    <property type="evidence" value="ECO:0007669"/>
    <property type="project" value="UniProtKB-ARBA"/>
</dbReference>